<comment type="caution">
    <text evidence="1">The sequence shown here is derived from an EMBL/GenBank/DDBJ whole genome shotgun (WGS) entry which is preliminary data.</text>
</comment>
<name>A0ACC2MEI8_PERAE</name>
<dbReference type="Proteomes" id="UP001234297">
    <property type="component" value="Chromosome 2"/>
</dbReference>
<evidence type="ECO:0000313" key="1">
    <source>
        <dbReference type="EMBL" id="KAJ8643923.1"/>
    </source>
</evidence>
<keyword evidence="2" id="KW-1185">Reference proteome</keyword>
<reference evidence="1 2" key="1">
    <citation type="journal article" date="2022" name="Hortic Res">
        <title>A haplotype resolved chromosomal level avocado genome allows analysis of novel avocado genes.</title>
        <authorList>
            <person name="Nath O."/>
            <person name="Fletcher S.J."/>
            <person name="Hayward A."/>
            <person name="Shaw L.M."/>
            <person name="Masouleh A.K."/>
            <person name="Furtado A."/>
            <person name="Henry R.J."/>
            <person name="Mitter N."/>
        </authorList>
    </citation>
    <scope>NUCLEOTIDE SEQUENCE [LARGE SCALE GENOMIC DNA]</scope>
    <source>
        <strain evidence="2">cv. Hass</strain>
    </source>
</reference>
<protein>
    <submittedName>
        <fullName evidence="1">Uncharacterized protein</fullName>
    </submittedName>
</protein>
<organism evidence="1 2">
    <name type="scientific">Persea americana</name>
    <name type="common">Avocado</name>
    <dbReference type="NCBI Taxonomy" id="3435"/>
    <lineage>
        <taxon>Eukaryota</taxon>
        <taxon>Viridiplantae</taxon>
        <taxon>Streptophyta</taxon>
        <taxon>Embryophyta</taxon>
        <taxon>Tracheophyta</taxon>
        <taxon>Spermatophyta</taxon>
        <taxon>Magnoliopsida</taxon>
        <taxon>Magnoliidae</taxon>
        <taxon>Laurales</taxon>
        <taxon>Lauraceae</taxon>
        <taxon>Persea</taxon>
    </lineage>
</organism>
<proteinExistence type="predicted"/>
<gene>
    <name evidence="1" type="ORF">MRB53_005671</name>
</gene>
<dbReference type="EMBL" id="CM056810">
    <property type="protein sequence ID" value="KAJ8643923.1"/>
    <property type="molecule type" value="Genomic_DNA"/>
</dbReference>
<sequence length="707" mass="79275">MITLSGVPEPDDEVRTVGLEGAAEVCNGFDEEGGAVGAGAVEAGDELAEVAKVEAEEEEGEGVDVDGGGAAEAKGVGWRLGWPLNKEMTIMTICLSHMSKTCPRLLLALYLNVKPSNPRPSLLSKGGKWTNFNLAIRGDAAPIKPSSLCFSPLPTTFCAAIGLSPSSLLATTRDGVGLQQRCPLSAQKQPFSNHQDPTGALFPFNPFTSTGLMRSAPDFSTDSYEIAKERMGVIRLELEMPCRVQVGTLRLMCRNGPWMYCSRLLLSDSKSSLSRNLTNSCRVTPSYCTHSKLPHTIPLSRYHWSQGTQNHRDFLGPDPSYNFNYSNSSHTRGLRYRTTPYDCTSHLPFRRDLHHYRHSPEVSTSNSYSFLQSTCLQHWFKNWQEQRRHKLTASTFGAAIGFWRGRRVQLWLEKLGLIEPFSGNIATCWNNIQEEVALERYKLITGNSVCFPKFQLYNKAHTEDDWLGASPDGVVENDVYGLPCGGVLEVKCPLHYGEAGQAFPWSRIPLHCMPQAQGLMEILDKNWMDFYVWTPNGSSLFRLQRNREYWELLRSALSDFWWIHVQPAKELCHLDPTADPFTIVRHLQPAPRHELCISKCEFWLISRICLGAQMSTRGDVYSYVILLLEMFTGRKPTGHTLKDGLSLHEFAKMASSTQSMETVDSRLVMGEENADLNKVNDKRARVFECINSIIRLGVTCSLESPEE</sequence>
<accession>A0ACC2MEI8</accession>
<evidence type="ECO:0000313" key="2">
    <source>
        <dbReference type="Proteomes" id="UP001234297"/>
    </source>
</evidence>